<gene>
    <name evidence="1" type="ORF">KEC93_03615</name>
</gene>
<keyword evidence="2" id="KW-1185">Reference proteome</keyword>
<dbReference type="GeneID" id="66343580"/>
<dbReference type="EMBL" id="CP073653">
    <property type="protein sequence ID" value="QUN35930.1"/>
    <property type="molecule type" value="Genomic_DNA"/>
</dbReference>
<evidence type="ECO:0000313" key="2">
    <source>
        <dbReference type="Proteomes" id="UP000679373"/>
    </source>
</evidence>
<sequence length="164" mass="19412">MKRNEIEKIYKENGLNDYKLTCLEDLKNCHGVDALQVKGYEDLTEENKAIFKDFIINYFNARGIDARMITVPKAINYVEEIDYIAPHPDSETDEDYKDCYVSVDTKIIVLKADGSKKQLHKYSDSEYKHLKPTEQYRKEYLRFAFLEGKSKVWLHVTHEGKQWY</sequence>
<organism evidence="1 2">
    <name type="scientific">Clostridium beijerinckii</name>
    <name type="common">Clostridium MP</name>
    <dbReference type="NCBI Taxonomy" id="1520"/>
    <lineage>
        <taxon>Bacteria</taxon>
        <taxon>Bacillati</taxon>
        <taxon>Bacillota</taxon>
        <taxon>Clostridia</taxon>
        <taxon>Eubacteriales</taxon>
        <taxon>Clostridiaceae</taxon>
        <taxon>Clostridium</taxon>
    </lineage>
</organism>
<accession>A0AB74VI21</accession>
<dbReference type="AlphaFoldDB" id="A0AB74VI21"/>
<dbReference type="RefSeq" id="WP_077868147.1">
    <property type="nucleotide sequence ID" value="NZ_BKAK01000088.1"/>
</dbReference>
<name>A0AB74VI21_CLOBE</name>
<reference evidence="1" key="1">
    <citation type="submission" date="2021-04" db="EMBL/GenBank/DDBJ databases">
        <title>Complete genome sequence of the type strain Clostridium beijerinckii NRRL B-598.</title>
        <authorList>
            <person name="Sedlar K."/>
            <person name="Branska B."/>
            <person name="Bezdicek M."/>
            <person name="Nykrynova M."/>
            <person name="Lengerova M."/>
            <person name="Skutkova H."/>
            <person name="Patakova P."/>
        </authorList>
    </citation>
    <scope>NUCLEOTIDE SEQUENCE</scope>
    <source>
        <strain evidence="1">DSM 791</strain>
    </source>
</reference>
<protein>
    <submittedName>
        <fullName evidence="1">Uncharacterized protein</fullName>
    </submittedName>
</protein>
<dbReference type="Proteomes" id="UP000679373">
    <property type="component" value="Chromosome"/>
</dbReference>
<evidence type="ECO:0000313" key="1">
    <source>
        <dbReference type="EMBL" id="QUN35930.1"/>
    </source>
</evidence>
<proteinExistence type="predicted"/>